<proteinExistence type="predicted"/>
<accession>A0A4Y3KN63</accession>
<comment type="caution">
    <text evidence="1">The sequence shown here is derived from an EMBL/GenBank/DDBJ whole genome shotgun (WGS) entry which is preliminary data.</text>
</comment>
<name>A0A4Y3KN63_9CELL</name>
<evidence type="ECO:0000313" key="2">
    <source>
        <dbReference type="Proteomes" id="UP000320461"/>
    </source>
</evidence>
<gene>
    <name evidence="1" type="ORF">CGE01nite_16510</name>
</gene>
<organism evidence="1 2">
    <name type="scientific">Cellulomonas gelida</name>
    <dbReference type="NCBI Taxonomy" id="1712"/>
    <lineage>
        <taxon>Bacteria</taxon>
        <taxon>Bacillati</taxon>
        <taxon>Actinomycetota</taxon>
        <taxon>Actinomycetes</taxon>
        <taxon>Micrococcales</taxon>
        <taxon>Cellulomonadaceae</taxon>
        <taxon>Cellulomonas</taxon>
    </lineage>
</organism>
<reference evidence="1 2" key="1">
    <citation type="submission" date="2019-06" db="EMBL/GenBank/DDBJ databases">
        <title>Whole genome shotgun sequence of Cellulomonas gelida NBRC 3748.</title>
        <authorList>
            <person name="Hosoyama A."/>
            <person name="Uohara A."/>
            <person name="Ohji S."/>
            <person name="Ichikawa N."/>
        </authorList>
    </citation>
    <scope>NUCLEOTIDE SEQUENCE [LARGE SCALE GENOMIC DNA]</scope>
    <source>
        <strain evidence="1 2">NBRC 3748</strain>
    </source>
</reference>
<dbReference type="Proteomes" id="UP000320461">
    <property type="component" value="Unassembled WGS sequence"/>
</dbReference>
<keyword evidence="2" id="KW-1185">Reference proteome</keyword>
<sequence>MTATGPELTEPGEILRRNVPRAMFDGEKMSKTAFAPSDHDGMTSTLRGHVSVADAASRWEGNSPLIGTWPLPVHLANEIGLPCYDDGQQPCACGCEAMYPEDHASVDHRVLPSRSAQLRAARKIRDAVEAAGPLT</sequence>
<dbReference type="EMBL" id="BJLQ01000014">
    <property type="protein sequence ID" value="GEA84400.1"/>
    <property type="molecule type" value="Genomic_DNA"/>
</dbReference>
<evidence type="ECO:0000313" key="1">
    <source>
        <dbReference type="EMBL" id="GEA84400.1"/>
    </source>
</evidence>
<protein>
    <submittedName>
        <fullName evidence="1">Uncharacterized protein</fullName>
    </submittedName>
</protein>
<dbReference type="AlphaFoldDB" id="A0A4Y3KN63"/>